<gene>
    <name evidence="2" type="ORF">PXEA_LOCUS16052</name>
</gene>
<organism evidence="2 3">
    <name type="scientific">Protopolystoma xenopodis</name>
    <dbReference type="NCBI Taxonomy" id="117903"/>
    <lineage>
        <taxon>Eukaryota</taxon>
        <taxon>Metazoa</taxon>
        <taxon>Spiralia</taxon>
        <taxon>Lophotrochozoa</taxon>
        <taxon>Platyhelminthes</taxon>
        <taxon>Monogenea</taxon>
        <taxon>Polyopisthocotylea</taxon>
        <taxon>Polystomatidea</taxon>
        <taxon>Polystomatidae</taxon>
        <taxon>Protopolystoma</taxon>
    </lineage>
</organism>
<evidence type="ECO:0000313" key="3">
    <source>
        <dbReference type="Proteomes" id="UP000784294"/>
    </source>
</evidence>
<protein>
    <submittedName>
        <fullName evidence="2">Uncharacterized protein</fullName>
    </submittedName>
</protein>
<sequence>MLSERLPPGPWESSREADPKGVSEWVFACMPPKRTAGTGADTDRRTTSGGGGSSSEGGSIFDLVTPVAMASVHPFDRLFLAA</sequence>
<name>A0A448WXD9_9PLAT</name>
<evidence type="ECO:0000256" key="1">
    <source>
        <dbReference type="SAM" id="MobiDB-lite"/>
    </source>
</evidence>
<feature type="region of interest" description="Disordered" evidence="1">
    <location>
        <begin position="1"/>
        <end position="60"/>
    </location>
</feature>
<dbReference type="Proteomes" id="UP000784294">
    <property type="component" value="Unassembled WGS sequence"/>
</dbReference>
<keyword evidence="3" id="KW-1185">Reference proteome</keyword>
<accession>A0A448WXD9</accession>
<dbReference type="AlphaFoldDB" id="A0A448WXD9"/>
<reference evidence="2" key="1">
    <citation type="submission" date="2018-11" db="EMBL/GenBank/DDBJ databases">
        <authorList>
            <consortium name="Pathogen Informatics"/>
        </authorList>
    </citation>
    <scope>NUCLEOTIDE SEQUENCE</scope>
</reference>
<proteinExistence type="predicted"/>
<dbReference type="EMBL" id="CAAALY010057426">
    <property type="protein sequence ID" value="VEL22612.1"/>
    <property type="molecule type" value="Genomic_DNA"/>
</dbReference>
<comment type="caution">
    <text evidence="2">The sequence shown here is derived from an EMBL/GenBank/DDBJ whole genome shotgun (WGS) entry which is preliminary data.</text>
</comment>
<evidence type="ECO:0000313" key="2">
    <source>
        <dbReference type="EMBL" id="VEL22612.1"/>
    </source>
</evidence>